<proteinExistence type="predicted"/>
<dbReference type="EMBL" id="PDUG01000005">
    <property type="protein sequence ID" value="PIC28471.1"/>
    <property type="molecule type" value="Genomic_DNA"/>
</dbReference>
<comment type="caution">
    <text evidence="2">The sequence shown here is derived from an EMBL/GenBank/DDBJ whole genome shotgun (WGS) entry which is preliminary data.</text>
</comment>
<sequence length="220" mass="26652">MKIDLTLLEKGKSEANLRPRGLENWCKEKRHLLNFIDNSLKKITIPRSNREKEHTCEFICKTFWTLFTINWESTQLNPDTIEGKFLLQLKASYESNLWDQFYNSYEDYFDSLILYMRTQKTLDIWIEDLDGNLWETFHESKMSSNEIQRSKTDMDLMEYEFNYKRSKEKQKAFEDEQQKENSVHQTEIEEQRRKRELLDEENDIRMQPSGPRIANVERIV</sequence>
<name>A0A2G5TMY3_9PELO</name>
<dbReference type="InterPro" id="IPR007883">
    <property type="entry name" value="DUF713"/>
</dbReference>
<protein>
    <submittedName>
        <fullName evidence="2">Uncharacterized protein</fullName>
    </submittedName>
</protein>
<keyword evidence="3" id="KW-1185">Reference proteome</keyword>
<feature type="compositionally biased region" description="Basic and acidic residues" evidence="1">
    <location>
        <begin position="170"/>
        <end position="197"/>
    </location>
</feature>
<organism evidence="2 3">
    <name type="scientific">Caenorhabditis nigoni</name>
    <dbReference type="NCBI Taxonomy" id="1611254"/>
    <lineage>
        <taxon>Eukaryota</taxon>
        <taxon>Metazoa</taxon>
        <taxon>Ecdysozoa</taxon>
        <taxon>Nematoda</taxon>
        <taxon>Chromadorea</taxon>
        <taxon>Rhabditida</taxon>
        <taxon>Rhabditina</taxon>
        <taxon>Rhabditomorpha</taxon>
        <taxon>Rhabditoidea</taxon>
        <taxon>Rhabditidae</taxon>
        <taxon>Peloderinae</taxon>
        <taxon>Caenorhabditis</taxon>
    </lineage>
</organism>
<evidence type="ECO:0000313" key="3">
    <source>
        <dbReference type="Proteomes" id="UP000230233"/>
    </source>
</evidence>
<feature type="region of interest" description="Disordered" evidence="1">
    <location>
        <begin position="170"/>
        <end position="212"/>
    </location>
</feature>
<evidence type="ECO:0000256" key="1">
    <source>
        <dbReference type="SAM" id="MobiDB-lite"/>
    </source>
</evidence>
<dbReference type="PANTHER" id="PTHR21566">
    <property type="entry name" value="CILIA- AND FLAGELLA-ASSOCIATED PROTEIN 251-LIKE-RELATED-RELATED"/>
    <property type="match status" value="1"/>
</dbReference>
<dbReference type="AlphaFoldDB" id="A0A2G5TMY3"/>
<dbReference type="PANTHER" id="PTHR21566:SF1">
    <property type="entry name" value="SPK DOMAIN-CONTAINING PROTEIN"/>
    <property type="match status" value="1"/>
</dbReference>
<dbReference type="Proteomes" id="UP000230233">
    <property type="component" value="Chromosome V"/>
</dbReference>
<accession>A0A2G5TMY3</accession>
<reference evidence="3" key="1">
    <citation type="submission" date="2017-10" db="EMBL/GenBank/DDBJ databases">
        <title>Rapid genome shrinkage in a self-fertile nematode reveals novel sperm competition proteins.</title>
        <authorList>
            <person name="Yin D."/>
            <person name="Schwarz E.M."/>
            <person name="Thomas C.G."/>
            <person name="Felde R.L."/>
            <person name="Korf I.F."/>
            <person name="Cutter A.D."/>
            <person name="Schartner C.M."/>
            <person name="Ralston E.J."/>
            <person name="Meyer B.J."/>
            <person name="Haag E.S."/>
        </authorList>
    </citation>
    <scope>NUCLEOTIDE SEQUENCE [LARGE SCALE GENOMIC DNA]</scope>
    <source>
        <strain evidence="3">JU1422</strain>
    </source>
</reference>
<gene>
    <name evidence="2" type="primary">Cnig_chr_V.g20373</name>
    <name evidence="2" type="ORF">B9Z55_020373</name>
</gene>
<evidence type="ECO:0000313" key="2">
    <source>
        <dbReference type="EMBL" id="PIC28471.1"/>
    </source>
</evidence>